<dbReference type="OrthoDB" id="3638097at2"/>
<keyword evidence="2" id="KW-1185">Reference proteome</keyword>
<dbReference type="AlphaFoldDB" id="A0A1H5RAJ0"/>
<sequence length="293" mass="32321">MINFVTANLMNYDGKDPEQYARYAQLVSMLASQKPDILVVQELISGPDNGGDALTRLRAAEDALIDLADALGLTCSADERATASISQTRHHTGVLWRHGIDVVPRRFSPYDSDVYGNSHGMAVVLFDVGGRPLRVGSAHFSHFDPGLSGGWRDAGVVMRAFNRNDGIPGIVGGDWQGIGSDETYDKDPYKGKPWDVSHALHYDLNGEVDRHGAIRLERYGRFRDCAQLVGADWEATTGHHHTDTNEPRRIDRVYVTYNFPEAAVTSYRVVGTDVVGQCTDHRPAVVEVDETKI</sequence>
<dbReference type="SUPFAM" id="SSF56219">
    <property type="entry name" value="DNase I-like"/>
    <property type="match status" value="1"/>
</dbReference>
<dbReference type="GO" id="GO:0004527">
    <property type="term" value="F:exonuclease activity"/>
    <property type="evidence" value="ECO:0007669"/>
    <property type="project" value="UniProtKB-KW"/>
</dbReference>
<organism evidence="1 2">
    <name type="scientific">Amycolatopsis pretoriensis</name>
    <dbReference type="NCBI Taxonomy" id="218821"/>
    <lineage>
        <taxon>Bacteria</taxon>
        <taxon>Bacillati</taxon>
        <taxon>Actinomycetota</taxon>
        <taxon>Actinomycetes</taxon>
        <taxon>Pseudonocardiales</taxon>
        <taxon>Pseudonocardiaceae</taxon>
        <taxon>Amycolatopsis</taxon>
    </lineage>
</organism>
<keyword evidence="1" id="KW-0255">Endonuclease</keyword>
<proteinExistence type="predicted"/>
<name>A0A1H5RAJ0_9PSEU</name>
<dbReference type="Gene3D" id="3.60.10.10">
    <property type="entry name" value="Endonuclease/exonuclease/phosphatase"/>
    <property type="match status" value="1"/>
</dbReference>
<accession>A0A1H5RAJ0</accession>
<dbReference type="EMBL" id="FNUJ01000007">
    <property type="protein sequence ID" value="SEF34427.1"/>
    <property type="molecule type" value="Genomic_DNA"/>
</dbReference>
<evidence type="ECO:0000313" key="1">
    <source>
        <dbReference type="EMBL" id="SEF34427.1"/>
    </source>
</evidence>
<protein>
    <submittedName>
        <fullName evidence="1">Metal-dependent hydrolase, endonuclease/exonuclease/phosphatase family</fullName>
    </submittedName>
</protein>
<gene>
    <name evidence="1" type="ORF">SAMN05421837_107384</name>
</gene>
<keyword evidence="1" id="KW-0378">Hydrolase</keyword>
<keyword evidence="1" id="KW-0269">Exonuclease</keyword>
<dbReference type="RefSeq" id="WP_086674023.1">
    <property type="nucleotide sequence ID" value="NZ_FNUJ01000007.1"/>
</dbReference>
<dbReference type="InterPro" id="IPR036691">
    <property type="entry name" value="Endo/exonu/phosph_ase_sf"/>
</dbReference>
<dbReference type="STRING" id="218821.SAMN05421837_107384"/>
<reference evidence="2" key="1">
    <citation type="submission" date="2016-10" db="EMBL/GenBank/DDBJ databases">
        <authorList>
            <person name="Varghese N."/>
            <person name="Submissions S."/>
        </authorList>
    </citation>
    <scope>NUCLEOTIDE SEQUENCE [LARGE SCALE GENOMIC DNA]</scope>
    <source>
        <strain evidence="2">DSM 44654</strain>
    </source>
</reference>
<keyword evidence="1" id="KW-0540">Nuclease</keyword>
<evidence type="ECO:0000313" key="2">
    <source>
        <dbReference type="Proteomes" id="UP000198878"/>
    </source>
</evidence>
<dbReference type="GO" id="GO:0004519">
    <property type="term" value="F:endonuclease activity"/>
    <property type="evidence" value="ECO:0007669"/>
    <property type="project" value="UniProtKB-KW"/>
</dbReference>
<dbReference type="Proteomes" id="UP000198878">
    <property type="component" value="Unassembled WGS sequence"/>
</dbReference>